<sequence>MILDGAKVIAITKKDDFGVIRYSDDSLPPIPVKYLAICQYEKHNNFYVFLCDENYEVQQDNLYDTFEEAIECVLRKNKNAVWEEESFLSNKT</sequence>
<reference evidence="2" key="1">
    <citation type="submission" date="2015-07" db="EMBL/GenBank/DDBJ databases">
        <title>Near-Complete Genome Sequence of the Cellulolytic Bacterium Bacteroides (Pseudobacteroides) cellulosolvens ATCC 35603.</title>
        <authorList>
            <person name="Dassa B."/>
            <person name="Utturkar S.M."/>
            <person name="Klingeman D.M."/>
            <person name="Hurt R.A."/>
            <person name="Keller M."/>
            <person name="Xu J."/>
            <person name="Reddy Y.H.K."/>
            <person name="Borovok I."/>
            <person name="Grinberg I.R."/>
            <person name="Lamed R."/>
            <person name="Zhivin O."/>
            <person name="Bayer E.A."/>
            <person name="Brown S.D."/>
        </authorList>
    </citation>
    <scope>NUCLEOTIDE SEQUENCE [LARGE SCALE GENOMIC DNA]</scope>
    <source>
        <strain evidence="2">DSM 2933</strain>
    </source>
</reference>
<proteinExistence type="predicted"/>
<dbReference type="EMBL" id="LGTC01000001">
    <property type="protein sequence ID" value="KNY25871.1"/>
    <property type="molecule type" value="Genomic_DNA"/>
</dbReference>
<dbReference type="RefSeq" id="WP_036940595.1">
    <property type="nucleotide sequence ID" value="NZ_JQKC01000013.1"/>
</dbReference>
<dbReference type="STRING" id="398512.Bccel_1131"/>
<dbReference type="AlphaFoldDB" id="A0A0L6JJ26"/>
<organism evidence="1 2">
    <name type="scientific">Pseudobacteroides cellulosolvens ATCC 35603 = DSM 2933</name>
    <dbReference type="NCBI Taxonomy" id="398512"/>
    <lineage>
        <taxon>Bacteria</taxon>
        <taxon>Bacillati</taxon>
        <taxon>Bacillota</taxon>
        <taxon>Clostridia</taxon>
        <taxon>Eubacteriales</taxon>
        <taxon>Oscillospiraceae</taxon>
        <taxon>Pseudobacteroides</taxon>
    </lineage>
</organism>
<gene>
    <name evidence="1" type="ORF">Bccel_1131</name>
</gene>
<keyword evidence="2" id="KW-1185">Reference proteome</keyword>
<accession>A0A0L6JJ26</accession>
<evidence type="ECO:0000313" key="2">
    <source>
        <dbReference type="Proteomes" id="UP000036923"/>
    </source>
</evidence>
<evidence type="ECO:0000313" key="1">
    <source>
        <dbReference type="EMBL" id="KNY25871.1"/>
    </source>
</evidence>
<name>A0A0L6JJ26_9FIRM</name>
<dbReference type="eggNOG" id="ENOG50335K3">
    <property type="taxonomic scope" value="Bacteria"/>
</dbReference>
<protein>
    <submittedName>
        <fullName evidence="1">Uncharacterized protein</fullName>
    </submittedName>
</protein>
<comment type="caution">
    <text evidence="1">The sequence shown here is derived from an EMBL/GenBank/DDBJ whole genome shotgun (WGS) entry which is preliminary data.</text>
</comment>
<dbReference type="Proteomes" id="UP000036923">
    <property type="component" value="Unassembled WGS sequence"/>
</dbReference>
<dbReference type="OrthoDB" id="2085531at2"/>